<feature type="compositionally biased region" description="Basic residues" evidence="1">
    <location>
        <begin position="39"/>
        <end position="56"/>
    </location>
</feature>
<dbReference type="Proteomes" id="UP001628179">
    <property type="component" value="Unassembled WGS sequence"/>
</dbReference>
<proteinExistence type="predicted"/>
<reference evidence="2 3" key="1">
    <citation type="submission" date="2024-09" db="EMBL/GenBank/DDBJ databases">
        <title>Itraconazole resistance in Madurella fahalii resulting from another homologue of gene encoding cytochrome P450 14-alpha sterol demethylase (CYP51).</title>
        <authorList>
            <person name="Yoshioka I."/>
            <person name="Fahal A.H."/>
            <person name="Kaneko S."/>
            <person name="Yaguchi T."/>
        </authorList>
    </citation>
    <scope>NUCLEOTIDE SEQUENCE [LARGE SCALE GENOMIC DNA]</scope>
    <source>
        <strain evidence="2 3">IFM 68171</strain>
    </source>
</reference>
<feature type="compositionally biased region" description="Polar residues" evidence="1">
    <location>
        <begin position="247"/>
        <end position="269"/>
    </location>
</feature>
<name>A0ABQ0G3R1_9PEZI</name>
<evidence type="ECO:0000256" key="1">
    <source>
        <dbReference type="SAM" id="MobiDB-lite"/>
    </source>
</evidence>
<feature type="compositionally biased region" description="Basic and acidic residues" evidence="1">
    <location>
        <begin position="318"/>
        <end position="347"/>
    </location>
</feature>
<evidence type="ECO:0000313" key="3">
    <source>
        <dbReference type="Proteomes" id="UP001628179"/>
    </source>
</evidence>
<dbReference type="RefSeq" id="XP_070914130.1">
    <property type="nucleotide sequence ID" value="XM_071058029.1"/>
</dbReference>
<dbReference type="EMBL" id="BAAFSV010000001">
    <property type="protein sequence ID" value="GAB1312397.1"/>
    <property type="molecule type" value="Genomic_DNA"/>
</dbReference>
<feature type="compositionally biased region" description="Basic and acidic residues" evidence="1">
    <location>
        <begin position="559"/>
        <end position="571"/>
    </location>
</feature>
<gene>
    <name evidence="2" type="ORF">MFIFM68171_02607</name>
</gene>
<feature type="region of interest" description="Disordered" evidence="1">
    <location>
        <begin position="1"/>
        <end position="369"/>
    </location>
</feature>
<feature type="compositionally biased region" description="Acidic residues" evidence="1">
    <location>
        <begin position="288"/>
        <end position="299"/>
    </location>
</feature>
<accession>A0ABQ0G3R1</accession>
<feature type="compositionally biased region" description="Acidic residues" evidence="1">
    <location>
        <begin position="69"/>
        <end position="84"/>
    </location>
</feature>
<keyword evidence="3" id="KW-1185">Reference proteome</keyword>
<protein>
    <submittedName>
        <fullName evidence="2">Uncharacterized protein</fullName>
    </submittedName>
</protein>
<organism evidence="2 3">
    <name type="scientific">Madurella fahalii</name>
    <dbReference type="NCBI Taxonomy" id="1157608"/>
    <lineage>
        <taxon>Eukaryota</taxon>
        <taxon>Fungi</taxon>
        <taxon>Dikarya</taxon>
        <taxon>Ascomycota</taxon>
        <taxon>Pezizomycotina</taxon>
        <taxon>Sordariomycetes</taxon>
        <taxon>Sordariomycetidae</taxon>
        <taxon>Sordariales</taxon>
        <taxon>Sordariales incertae sedis</taxon>
        <taxon>Madurella</taxon>
    </lineage>
</organism>
<dbReference type="GeneID" id="98173352"/>
<feature type="compositionally biased region" description="Basic residues" evidence="1">
    <location>
        <begin position="178"/>
        <end position="205"/>
    </location>
</feature>
<sequence length="580" mass="65364">MDTHDDPSTTTTTTDYDSGDSEGVDYVYEGQRCAEKKTAKARSPRRRKSPKAKPRGPAKCVCGGIRADDDAEITVFEEDTDTEDDQPHRSRPTKPRPSGPHGGLASEEKGHHKADKKKNAEKTHRARTPYIEEYPDELPRPTILLKEHKIPRRFSTSDAKRVRDSEDRSSTSGSRGRSPGKRLPPRAPHRPSKASPKRPGHRKHRVDVPEDHGDDGTSSDAEEGSSDSGESVLPPPRRLHQERETEPVSTIARSSAWNDTHQSKYSSSWPLHDGSHLRRKQPRRNLDDNSDGESEEDPFNNDGNFDEHHRRRQARTTSFREKGQERKHSEPIERDRDREHRVRERSRTRLRPKTIVSRPSMAAMDRGGPRSVATEYCEVWRGRAEDWESPYVSGVGSDCDDIESDMDEAIELLRLEDFPSRTSSPSLLPPFGERRNFGFQAMTRSPPPPSFGYMRDLSPAPHPSLYRSRARTGPNGIFLLEGPPTLTMEPMAMGEEEGGSDMRHPSRALGWPRPGPPSARGQTYPGPAPPPPPRSRGVSPIFSARKTREFLSPRPTRAARFDFDTWSRDRASSSQALDLF</sequence>
<evidence type="ECO:0000313" key="2">
    <source>
        <dbReference type="EMBL" id="GAB1312397.1"/>
    </source>
</evidence>
<feature type="compositionally biased region" description="Basic and acidic residues" evidence="1">
    <location>
        <begin position="158"/>
        <end position="169"/>
    </location>
</feature>
<feature type="compositionally biased region" description="Basic and acidic residues" evidence="1">
    <location>
        <begin position="206"/>
        <end position="215"/>
    </location>
</feature>
<feature type="region of interest" description="Disordered" evidence="1">
    <location>
        <begin position="468"/>
        <end position="580"/>
    </location>
</feature>
<comment type="caution">
    <text evidence="2">The sequence shown here is derived from an EMBL/GenBank/DDBJ whole genome shotgun (WGS) entry which is preliminary data.</text>
</comment>